<evidence type="ECO:0000259" key="1">
    <source>
        <dbReference type="Pfam" id="PF11716"/>
    </source>
</evidence>
<dbReference type="KEGG" id="sace:GIY23_10305"/>
<feature type="domain" description="Mycothiol-dependent maleylpyruvate isomerase metal-binding" evidence="1">
    <location>
        <begin position="8"/>
        <end position="129"/>
    </location>
</feature>
<gene>
    <name evidence="2" type="ORF">GIY23_10305</name>
</gene>
<name>A0A5Q3Q5I2_9PSEU</name>
<dbReference type="Pfam" id="PF11716">
    <property type="entry name" value="MDMPI_N"/>
    <property type="match status" value="1"/>
</dbReference>
<dbReference type="InterPro" id="IPR017517">
    <property type="entry name" value="Maleyloyr_isom"/>
</dbReference>
<keyword evidence="3" id="KW-1185">Reference proteome</keyword>
<dbReference type="AlphaFoldDB" id="A0A5Q3Q5I2"/>
<proteinExistence type="predicted"/>
<dbReference type="InterPro" id="IPR034660">
    <property type="entry name" value="DinB/YfiT-like"/>
</dbReference>
<dbReference type="NCBIfam" id="TIGR03083">
    <property type="entry name" value="maleylpyruvate isomerase family mycothiol-dependent enzyme"/>
    <property type="match status" value="1"/>
</dbReference>
<sequence length="187" mass="20398">MDLLQAHHRAMAEFDARVRAVADDQWSASTPCTEWSVHDLVNHLVNEQLWTPELLAGARLEDVGDRFDGDQLGDDPVLSWDAAAGAARTAWLKQGATTGEVFVTGGVIPAEDYGWQMTMDLTVHAWDLARGIGADDTLDPDLVEVVHQVFAPQIPAMQGIGIFADPVSVSDQADLQTRLLSLLGRQR</sequence>
<reference evidence="3" key="1">
    <citation type="submission" date="2019-11" db="EMBL/GenBank/DDBJ databases">
        <title>The complete genome sequence of Saccharopolyspora sp. E2A.</title>
        <authorList>
            <person name="Zhang G."/>
        </authorList>
    </citation>
    <scope>NUCLEOTIDE SEQUENCE [LARGE SCALE GENOMIC DNA]</scope>
    <source>
        <strain evidence="3">E2A</strain>
    </source>
</reference>
<evidence type="ECO:0000313" key="3">
    <source>
        <dbReference type="Proteomes" id="UP000371041"/>
    </source>
</evidence>
<accession>A0A5Q3Q5I2</accession>
<evidence type="ECO:0000313" key="2">
    <source>
        <dbReference type="EMBL" id="QGK69858.1"/>
    </source>
</evidence>
<dbReference type="RefSeq" id="WP_154076451.1">
    <property type="nucleotide sequence ID" value="NZ_CP045929.1"/>
</dbReference>
<dbReference type="SUPFAM" id="SSF109854">
    <property type="entry name" value="DinB/YfiT-like putative metalloenzymes"/>
    <property type="match status" value="1"/>
</dbReference>
<dbReference type="InterPro" id="IPR017520">
    <property type="entry name" value="CHP03086"/>
</dbReference>
<organism evidence="2 3">
    <name type="scientific">Allosaccharopolyspora coralli</name>
    <dbReference type="NCBI Taxonomy" id="2665642"/>
    <lineage>
        <taxon>Bacteria</taxon>
        <taxon>Bacillati</taxon>
        <taxon>Actinomycetota</taxon>
        <taxon>Actinomycetes</taxon>
        <taxon>Pseudonocardiales</taxon>
        <taxon>Pseudonocardiaceae</taxon>
        <taxon>Allosaccharopolyspora</taxon>
    </lineage>
</organism>
<dbReference type="InterPro" id="IPR024344">
    <property type="entry name" value="MDMPI_metal-binding"/>
</dbReference>
<dbReference type="EMBL" id="CP045929">
    <property type="protein sequence ID" value="QGK69858.1"/>
    <property type="molecule type" value="Genomic_DNA"/>
</dbReference>
<dbReference type="NCBIfam" id="TIGR03086">
    <property type="entry name" value="TIGR03086 family metal-binding protein"/>
    <property type="match status" value="1"/>
</dbReference>
<dbReference type="Proteomes" id="UP000371041">
    <property type="component" value="Chromosome"/>
</dbReference>
<dbReference type="Gene3D" id="1.20.120.450">
    <property type="entry name" value="dinb family like domain"/>
    <property type="match status" value="1"/>
</dbReference>
<protein>
    <submittedName>
        <fullName evidence="2">TIGR03086 family protein</fullName>
    </submittedName>
</protein>
<dbReference type="GO" id="GO:0046872">
    <property type="term" value="F:metal ion binding"/>
    <property type="evidence" value="ECO:0007669"/>
    <property type="project" value="InterPro"/>
</dbReference>